<protein>
    <submittedName>
        <fullName evidence="1">Uncharacterized protein</fullName>
    </submittedName>
</protein>
<evidence type="ECO:0000313" key="1">
    <source>
        <dbReference type="EMBL" id="MBX47432.1"/>
    </source>
</evidence>
<sequence>MMLCLVSHSSSRQHLCLI</sequence>
<dbReference type="EMBL" id="GGEC01066948">
    <property type="protein sequence ID" value="MBX47432.1"/>
    <property type="molecule type" value="Transcribed_RNA"/>
</dbReference>
<name>A0A2P2NY97_RHIMU</name>
<proteinExistence type="predicted"/>
<dbReference type="AlphaFoldDB" id="A0A2P2NY97"/>
<reference evidence="1" key="1">
    <citation type="submission" date="2018-02" db="EMBL/GenBank/DDBJ databases">
        <title>Rhizophora mucronata_Transcriptome.</title>
        <authorList>
            <person name="Meera S.P."/>
            <person name="Sreeshan A."/>
            <person name="Augustine A."/>
        </authorList>
    </citation>
    <scope>NUCLEOTIDE SEQUENCE</scope>
    <source>
        <tissue evidence="1">Leaf</tissue>
    </source>
</reference>
<accession>A0A2P2NY97</accession>
<organism evidence="1">
    <name type="scientific">Rhizophora mucronata</name>
    <name type="common">Asiatic mangrove</name>
    <dbReference type="NCBI Taxonomy" id="61149"/>
    <lineage>
        <taxon>Eukaryota</taxon>
        <taxon>Viridiplantae</taxon>
        <taxon>Streptophyta</taxon>
        <taxon>Embryophyta</taxon>
        <taxon>Tracheophyta</taxon>
        <taxon>Spermatophyta</taxon>
        <taxon>Magnoliopsida</taxon>
        <taxon>eudicotyledons</taxon>
        <taxon>Gunneridae</taxon>
        <taxon>Pentapetalae</taxon>
        <taxon>rosids</taxon>
        <taxon>fabids</taxon>
        <taxon>Malpighiales</taxon>
        <taxon>Rhizophoraceae</taxon>
        <taxon>Rhizophora</taxon>
    </lineage>
</organism>